<gene>
    <name evidence="2" type="primary">LOC105178714</name>
</gene>
<organism evidence="1 2">
    <name type="scientific">Sesamum indicum</name>
    <name type="common">Oriental sesame</name>
    <name type="synonym">Sesamum orientale</name>
    <dbReference type="NCBI Taxonomy" id="4182"/>
    <lineage>
        <taxon>Eukaryota</taxon>
        <taxon>Viridiplantae</taxon>
        <taxon>Streptophyta</taxon>
        <taxon>Embryophyta</taxon>
        <taxon>Tracheophyta</taxon>
        <taxon>Spermatophyta</taxon>
        <taxon>Magnoliopsida</taxon>
        <taxon>eudicotyledons</taxon>
        <taxon>Gunneridae</taxon>
        <taxon>Pentapetalae</taxon>
        <taxon>asterids</taxon>
        <taxon>lamiids</taxon>
        <taxon>Lamiales</taxon>
        <taxon>Pedaliaceae</taxon>
        <taxon>Sesamum</taxon>
    </lineage>
</organism>
<proteinExistence type="predicted"/>
<sequence>MASELSATVPQSSLTNMDEFEGLEVTEFDPNTLQELLYEPAEELESGAAFMQPKEVDGTNLSPTVENYWVLEDIKDDVQDFNWLYMVEETAPPCNDLGAWYEDQCIEELSETFVMGDYSLSHNAILCDEIGYIGLWQEN</sequence>
<dbReference type="InParanoid" id="A0A6I9UMM7"/>
<name>A0A6I9UMM7_SESIN</name>
<dbReference type="RefSeq" id="XP_011100546.1">
    <property type="nucleotide sequence ID" value="XM_011102244.2"/>
</dbReference>
<dbReference type="KEGG" id="sind:105178714"/>
<dbReference type="GeneID" id="105178714"/>
<dbReference type="OrthoDB" id="909150at2759"/>
<dbReference type="Proteomes" id="UP000504604">
    <property type="component" value="Linkage group LG16"/>
</dbReference>
<keyword evidence="1" id="KW-1185">Reference proteome</keyword>
<accession>A0A6I9UMM7</accession>
<dbReference type="AlphaFoldDB" id="A0A6I9UMM7"/>
<evidence type="ECO:0000313" key="1">
    <source>
        <dbReference type="Proteomes" id="UP000504604"/>
    </source>
</evidence>
<evidence type="ECO:0000313" key="2">
    <source>
        <dbReference type="RefSeq" id="XP_011100546.1"/>
    </source>
</evidence>
<protein>
    <submittedName>
        <fullName evidence="2">Uncharacterized protein LOC105178714</fullName>
    </submittedName>
</protein>
<reference evidence="2" key="1">
    <citation type="submission" date="2025-08" db="UniProtKB">
        <authorList>
            <consortium name="RefSeq"/>
        </authorList>
    </citation>
    <scope>IDENTIFICATION</scope>
</reference>